<name>A0A1X4JLX6_9LACO</name>
<evidence type="ECO:0000313" key="3">
    <source>
        <dbReference type="EMBL" id="OSP89688.1"/>
    </source>
</evidence>
<dbReference type="PANTHER" id="PTHR16099">
    <property type="entry name" value="8-OXO-DGTP DIPHOSPHATES NUDT15"/>
    <property type="match status" value="1"/>
</dbReference>
<feature type="domain" description="Nudix hydrolase" evidence="2">
    <location>
        <begin position="7"/>
        <end position="139"/>
    </location>
</feature>
<dbReference type="SUPFAM" id="SSF55811">
    <property type="entry name" value="Nudix"/>
    <property type="match status" value="1"/>
</dbReference>
<dbReference type="InterPro" id="IPR000086">
    <property type="entry name" value="NUDIX_hydrolase_dom"/>
</dbReference>
<dbReference type="InterPro" id="IPR015797">
    <property type="entry name" value="NUDIX_hydrolase-like_dom_sf"/>
</dbReference>
<evidence type="ECO:0000256" key="1">
    <source>
        <dbReference type="ARBA" id="ARBA00022801"/>
    </source>
</evidence>
<reference evidence="3 4" key="1">
    <citation type="submission" date="2017-04" db="EMBL/GenBank/DDBJ databases">
        <title>The genome sequence of Weissella cibaria isolated from wild Drosophila.</title>
        <authorList>
            <person name="Ricks N.J."/>
            <person name="Carroll C."/>
            <person name="Walters A."/>
            <person name="Newell P.D."/>
            <person name="Chaston J.M."/>
        </authorList>
    </citation>
    <scope>NUCLEOTIDE SEQUENCE [LARGE SCALE GENOMIC DNA]</scope>
    <source>
        <strain evidence="3 4">DmW_103</strain>
    </source>
</reference>
<dbReference type="GO" id="GO:0006203">
    <property type="term" value="P:dGTP catabolic process"/>
    <property type="evidence" value="ECO:0007669"/>
    <property type="project" value="TreeGrafter"/>
</dbReference>
<gene>
    <name evidence="3" type="ORF">B9D04_03970</name>
</gene>
<evidence type="ECO:0000259" key="2">
    <source>
        <dbReference type="PROSITE" id="PS51462"/>
    </source>
</evidence>
<protein>
    <recommendedName>
        <fullName evidence="2">Nudix hydrolase domain-containing protein</fullName>
    </recommendedName>
</protein>
<comment type="caution">
    <text evidence="3">The sequence shown here is derived from an EMBL/GenBank/DDBJ whole genome shotgun (WGS) entry which is preliminary data.</text>
</comment>
<keyword evidence="1" id="KW-0378">Hydrolase</keyword>
<dbReference type="Gene3D" id="3.90.79.10">
    <property type="entry name" value="Nucleoside Triphosphate Pyrophosphohydrolase"/>
    <property type="match status" value="1"/>
</dbReference>
<dbReference type="RefSeq" id="WP_085638068.1">
    <property type="nucleotide sequence ID" value="NZ_NDXJ01000005.1"/>
</dbReference>
<dbReference type="GO" id="GO:0035539">
    <property type="term" value="F:8-oxo-7,8-dihydrodeoxyguanosine triphosphate pyrophosphatase activity"/>
    <property type="evidence" value="ECO:0007669"/>
    <property type="project" value="TreeGrafter"/>
</dbReference>
<dbReference type="Proteomes" id="UP000193588">
    <property type="component" value="Unassembled WGS sequence"/>
</dbReference>
<dbReference type="InterPro" id="IPR020084">
    <property type="entry name" value="NUDIX_hydrolase_CS"/>
</dbReference>
<dbReference type="GO" id="GO:0005829">
    <property type="term" value="C:cytosol"/>
    <property type="evidence" value="ECO:0007669"/>
    <property type="project" value="TreeGrafter"/>
</dbReference>
<dbReference type="PROSITE" id="PS51462">
    <property type="entry name" value="NUDIX"/>
    <property type="match status" value="1"/>
</dbReference>
<dbReference type="PANTHER" id="PTHR16099:SF5">
    <property type="entry name" value="NUCLEOTIDE TRIPHOSPHATE DIPHOSPHATASE NUDT15"/>
    <property type="match status" value="1"/>
</dbReference>
<dbReference type="EMBL" id="NDXJ01000005">
    <property type="protein sequence ID" value="OSP89688.1"/>
    <property type="molecule type" value="Genomic_DNA"/>
</dbReference>
<evidence type="ECO:0000313" key="4">
    <source>
        <dbReference type="Proteomes" id="UP000193588"/>
    </source>
</evidence>
<dbReference type="Pfam" id="PF00293">
    <property type="entry name" value="NUDIX"/>
    <property type="match status" value="1"/>
</dbReference>
<proteinExistence type="predicted"/>
<organism evidence="3 4">
    <name type="scientific">Weissella cibaria</name>
    <dbReference type="NCBI Taxonomy" id="137591"/>
    <lineage>
        <taxon>Bacteria</taxon>
        <taxon>Bacillati</taxon>
        <taxon>Bacillota</taxon>
        <taxon>Bacilli</taxon>
        <taxon>Lactobacillales</taxon>
        <taxon>Lactobacillaceae</taxon>
        <taxon>Weissella</taxon>
    </lineage>
</organism>
<dbReference type="AlphaFoldDB" id="A0A1X4JLX6"/>
<sequence length="154" mass="17716">MSKERFTSRVAVFAIIRQGAEILLQKRVNTGYKDGFYDLGAAGHLEKSESLQMAMQREIQEELGIDVALADIEFSSIVHKNDTETNLEYINTYFVIKKYGGEPSIMEPEKNAELQWVNINNLPNNLINDRKLALENMVNNVPYSEMGWNHEYQK</sequence>
<accession>A0A1X4JLX6</accession>
<dbReference type="PROSITE" id="PS00893">
    <property type="entry name" value="NUDIX_BOX"/>
    <property type="match status" value="1"/>
</dbReference>